<dbReference type="InterPro" id="IPR020846">
    <property type="entry name" value="MFS_dom"/>
</dbReference>
<dbReference type="RefSeq" id="WP_069634805.1">
    <property type="nucleotide sequence ID" value="NZ_JXKZ01000015.1"/>
</dbReference>
<dbReference type="InterPro" id="IPR036259">
    <property type="entry name" value="MFS_trans_sf"/>
</dbReference>
<evidence type="ECO:0000256" key="1">
    <source>
        <dbReference type="ARBA" id="ARBA00004651"/>
    </source>
</evidence>
<feature type="transmembrane region" description="Helical" evidence="7">
    <location>
        <begin position="278"/>
        <end position="311"/>
    </location>
</feature>
<dbReference type="InterPro" id="IPR050171">
    <property type="entry name" value="MFS_Transporters"/>
</dbReference>
<dbReference type="PROSITE" id="PS50850">
    <property type="entry name" value="MFS"/>
    <property type="match status" value="1"/>
</dbReference>
<feature type="transmembrane region" description="Helical" evidence="7">
    <location>
        <begin position="366"/>
        <end position="387"/>
    </location>
</feature>
<keyword evidence="3" id="KW-1003">Cell membrane</keyword>
<comment type="subcellular location">
    <subcellularLocation>
        <location evidence="1">Cell membrane</location>
        <topology evidence="1">Multi-pass membrane protein</topology>
    </subcellularLocation>
</comment>
<evidence type="ECO:0000313" key="10">
    <source>
        <dbReference type="Proteomes" id="UP000094764"/>
    </source>
</evidence>
<feature type="transmembrane region" description="Helical" evidence="7">
    <location>
        <begin position="210"/>
        <end position="227"/>
    </location>
</feature>
<dbReference type="GO" id="GO:0005886">
    <property type="term" value="C:plasma membrane"/>
    <property type="evidence" value="ECO:0007669"/>
    <property type="project" value="UniProtKB-SubCell"/>
</dbReference>
<organism evidence="9 10">
    <name type="scientific">Enterococcus quebecensis</name>
    <dbReference type="NCBI Taxonomy" id="903983"/>
    <lineage>
        <taxon>Bacteria</taxon>
        <taxon>Bacillati</taxon>
        <taxon>Bacillota</taxon>
        <taxon>Bacilli</taxon>
        <taxon>Lactobacillales</taxon>
        <taxon>Enterococcaceae</taxon>
        <taxon>Enterococcus</taxon>
    </lineage>
</organism>
<feature type="transmembrane region" description="Helical" evidence="7">
    <location>
        <begin position="247"/>
        <end position="266"/>
    </location>
</feature>
<evidence type="ECO:0000259" key="8">
    <source>
        <dbReference type="PROSITE" id="PS50850"/>
    </source>
</evidence>
<feature type="transmembrane region" description="Helical" evidence="7">
    <location>
        <begin position="71"/>
        <end position="89"/>
    </location>
</feature>
<dbReference type="PANTHER" id="PTHR23517:SF10">
    <property type="entry name" value="MAJOR FACILITATOR SUPERFAMILY (MFS) PROFILE DOMAIN-CONTAINING PROTEIN"/>
    <property type="match status" value="1"/>
</dbReference>
<evidence type="ECO:0000256" key="2">
    <source>
        <dbReference type="ARBA" id="ARBA00022448"/>
    </source>
</evidence>
<dbReference type="Proteomes" id="UP000094764">
    <property type="component" value="Unassembled WGS sequence"/>
</dbReference>
<dbReference type="Pfam" id="PF07690">
    <property type="entry name" value="MFS_1"/>
    <property type="match status" value="1"/>
</dbReference>
<gene>
    <name evidence="9" type="ORF">BCR23_05535</name>
</gene>
<dbReference type="STRING" id="903983.BCR23_05535"/>
<dbReference type="OrthoDB" id="9793283at2"/>
<evidence type="ECO:0000256" key="6">
    <source>
        <dbReference type="ARBA" id="ARBA00023136"/>
    </source>
</evidence>
<keyword evidence="5 7" id="KW-1133">Transmembrane helix</keyword>
<evidence type="ECO:0000256" key="5">
    <source>
        <dbReference type="ARBA" id="ARBA00022989"/>
    </source>
</evidence>
<dbReference type="GO" id="GO:0022857">
    <property type="term" value="F:transmembrane transporter activity"/>
    <property type="evidence" value="ECO:0007669"/>
    <property type="project" value="InterPro"/>
</dbReference>
<feature type="domain" description="Major facilitator superfamily (MFS) profile" evidence="8">
    <location>
        <begin position="1"/>
        <end position="392"/>
    </location>
</feature>
<keyword evidence="6 7" id="KW-0472">Membrane</keyword>
<evidence type="ECO:0000256" key="3">
    <source>
        <dbReference type="ARBA" id="ARBA00022475"/>
    </source>
</evidence>
<feature type="transmembrane region" description="Helical" evidence="7">
    <location>
        <begin position="7"/>
        <end position="32"/>
    </location>
</feature>
<keyword evidence="10" id="KW-1185">Reference proteome</keyword>
<accession>A0A1E5GUK1</accession>
<sequence>MGKKIYSILCGILVTRVAYYMSTPFLAIYLSYLGTMDAIQIGFILSINPIVNILFCLFSGMIIEKVGVSRIVKIVPIIWGAIFILYFFAGNYYSFLLLNGLSGLLYSLFEPALKTILSKEVTTENKLIVFNLRYTAINVGALVGPLLGTIFDFKRSLVAFVLLGIVYIVYGLLLLVIVEKEDHKSKGKNHLVEEKYSLNFMQLVKNNSQFILLIFAMMFIYFGYSQLTSTISQYLSLTGSVKNGVKLYSYLVSLNAGTVLVCQFAVLKWTKNMNPYHVLMISNVLIASSLLFFAFFVNTIVLVSAVCIFSIGELLFGSRFDSLVDEISPSKNKGIYFSLSDFVRTGRAIGPIVGGKLIDYYSVKNYTNIFVILFFITILGVVFFVFAKRDYVHEND</sequence>
<dbReference type="AlphaFoldDB" id="A0A1E5GUK1"/>
<keyword evidence="2" id="KW-0813">Transport</keyword>
<dbReference type="EMBL" id="MIKB01000013">
    <property type="protein sequence ID" value="OEG16351.1"/>
    <property type="molecule type" value="Genomic_DNA"/>
</dbReference>
<name>A0A1E5GUK1_9ENTE</name>
<feature type="transmembrane region" description="Helical" evidence="7">
    <location>
        <begin position="38"/>
        <end position="59"/>
    </location>
</feature>
<dbReference type="SUPFAM" id="SSF103473">
    <property type="entry name" value="MFS general substrate transporter"/>
    <property type="match status" value="1"/>
</dbReference>
<feature type="transmembrane region" description="Helical" evidence="7">
    <location>
        <begin position="95"/>
        <end position="113"/>
    </location>
</feature>
<evidence type="ECO:0000313" key="9">
    <source>
        <dbReference type="EMBL" id="OEG16351.1"/>
    </source>
</evidence>
<comment type="caution">
    <text evidence="9">The sequence shown here is derived from an EMBL/GenBank/DDBJ whole genome shotgun (WGS) entry which is preliminary data.</text>
</comment>
<evidence type="ECO:0000256" key="4">
    <source>
        <dbReference type="ARBA" id="ARBA00022692"/>
    </source>
</evidence>
<dbReference type="Gene3D" id="1.20.1250.20">
    <property type="entry name" value="MFS general substrate transporter like domains"/>
    <property type="match status" value="1"/>
</dbReference>
<protein>
    <recommendedName>
        <fullName evidence="8">Major facilitator superfamily (MFS) profile domain-containing protein</fullName>
    </recommendedName>
</protein>
<reference evidence="10" key="1">
    <citation type="submission" date="2016-09" db="EMBL/GenBank/DDBJ databases">
        <authorList>
            <person name="Gulvik C.A."/>
        </authorList>
    </citation>
    <scope>NUCLEOTIDE SEQUENCE [LARGE SCALE GENOMIC DNA]</scope>
    <source>
        <strain evidence="10">LMG 26306</strain>
    </source>
</reference>
<proteinExistence type="predicted"/>
<keyword evidence="4 7" id="KW-0812">Transmembrane</keyword>
<dbReference type="InterPro" id="IPR011701">
    <property type="entry name" value="MFS"/>
</dbReference>
<feature type="transmembrane region" description="Helical" evidence="7">
    <location>
        <begin position="134"/>
        <end position="151"/>
    </location>
</feature>
<feature type="transmembrane region" description="Helical" evidence="7">
    <location>
        <begin position="157"/>
        <end position="178"/>
    </location>
</feature>
<dbReference type="PANTHER" id="PTHR23517">
    <property type="entry name" value="RESISTANCE PROTEIN MDTM, PUTATIVE-RELATED-RELATED"/>
    <property type="match status" value="1"/>
</dbReference>
<evidence type="ECO:0000256" key="7">
    <source>
        <dbReference type="SAM" id="Phobius"/>
    </source>
</evidence>